<evidence type="ECO:0000313" key="1">
    <source>
        <dbReference type="EMBL" id="CAG8751480.1"/>
    </source>
</evidence>
<dbReference type="EMBL" id="CAJVPU010046388">
    <property type="protein sequence ID" value="CAG8751480.1"/>
    <property type="molecule type" value="Genomic_DNA"/>
</dbReference>
<name>A0ACA9QGZ1_9GLOM</name>
<proteinExistence type="predicted"/>
<dbReference type="Proteomes" id="UP000789702">
    <property type="component" value="Unassembled WGS sequence"/>
</dbReference>
<keyword evidence="2" id="KW-1185">Reference proteome</keyword>
<gene>
    <name evidence="1" type="ORF">DHETER_LOCUS14666</name>
</gene>
<comment type="caution">
    <text evidence="1">The sequence shown here is derived from an EMBL/GenBank/DDBJ whole genome shotgun (WGS) entry which is preliminary data.</text>
</comment>
<feature type="non-terminal residue" evidence="1">
    <location>
        <position position="1"/>
    </location>
</feature>
<evidence type="ECO:0000313" key="2">
    <source>
        <dbReference type="Proteomes" id="UP000789702"/>
    </source>
</evidence>
<reference evidence="1" key="1">
    <citation type="submission" date="2021-06" db="EMBL/GenBank/DDBJ databases">
        <authorList>
            <person name="Kallberg Y."/>
            <person name="Tangrot J."/>
            <person name="Rosling A."/>
        </authorList>
    </citation>
    <scope>NUCLEOTIDE SEQUENCE</scope>
    <source>
        <strain evidence="1">IL203A</strain>
    </source>
</reference>
<accession>A0ACA9QGZ1</accession>
<sequence>NLLRVQEYIRSPVAMIHITDTTVEFLNDHNEPVEINSSVNEFAEEELRRFCFSEDL</sequence>
<organism evidence="1 2">
    <name type="scientific">Dentiscutata heterogama</name>
    <dbReference type="NCBI Taxonomy" id="1316150"/>
    <lineage>
        <taxon>Eukaryota</taxon>
        <taxon>Fungi</taxon>
        <taxon>Fungi incertae sedis</taxon>
        <taxon>Mucoromycota</taxon>
        <taxon>Glomeromycotina</taxon>
        <taxon>Glomeromycetes</taxon>
        <taxon>Diversisporales</taxon>
        <taxon>Gigasporaceae</taxon>
        <taxon>Dentiscutata</taxon>
    </lineage>
</organism>
<protein>
    <submittedName>
        <fullName evidence="1">11675_t:CDS:1</fullName>
    </submittedName>
</protein>